<dbReference type="EMBL" id="JANFXK010000014">
    <property type="protein sequence ID" value="MCQ4637554.1"/>
    <property type="molecule type" value="Genomic_DNA"/>
</dbReference>
<accession>A0ABT1RQX1</accession>
<reference evidence="1 2" key="1">
    <citation type="submission" date="2022-06" db="EMBL/GenBank/DDBJ databases">
        <title>Isolation of gut microbiota from human fecal samples.</title>
        <authorList>
            <person name="Pamer E.G."/>
            <person name="Barat B."/>
            <person name="Waligurski E."/>
            <person name="Medina S."/>
            <person name="Paddock L."/>
            <person name="Mostad J."/>
        </authorList>
    </citation>
    <scope>NUCLEOTIDE SEQUENCE [LARGE SCALE GENOMIC DNA]</scope>
    <source>
        <strain evidence="1 2">SL.3.17</strain>
    </source>
</reference>
<gene>
    <name evidence="1" type="ORF">NE619_12525</name>
</gene>
<evidence type="ECO:0000313" key="2">
    <source>
        <dbReference type="Proteomes" id="UP001524502"/>
    </source>
</evidence>
<proteinExistence type="predicted"/>
<comment type="caution">
    <text evidence="1">The sequence shown here is derived from an EMBL/GenBank/DDBJ whole genome shotgun (WGS) entry which is preliminary data.</text>
</comment>
<keyword evidence="2" id="KW-1185">Reference proteome</keyword>
<protein>
    <submittedName>
        <fullName evidence="1">DUF6506 family protein</fullName>
    </submittedName>
</protein>
<sequence>MKRKVCFMFINGEIKAPQRSVMETGENGEMILVGVGSYESAAEEAVKLADEGVVALELCGGFGTIGHARVTEAVAGKCPVGVIRFDNHPGYDGMSGDEKWGAR</sequence>
<organism evidence="1 2">
    <name type="scientific">Anaerovorax odorimutans</name>
    <dbReference type="NCBI Taxonomy" id="109327"/>
    <lineage>
        <taxon>Bacteria</taxon>
        <taxon>Bacillati</taxon>
        <taxon>Bacillota</taxon>
        <taxon>Clostridia</taxon>
        <taxon>Peptostreptococcales</taxon>
        <taxon>Anaerovoracaceae</taxon>
        <taxon>Anaerovorax</taxon>
    </lineage>
</organism>
<dbReference type="RefSeq" id="WP_256132741.1">
    <property type="nucleotide sequence ID" value="NZ_JANFXK010000014.1"/>
</dbReference>
<dbReference type="Pfam" id="PF20116">
    <property type="entry name" value="DUF6506"/>
    <property type="match status" value="1"/>
</dbReference>
<dbReference type="Proteomes" id="UP001524502">
    <property type="component" value="Unassembled WGS sequence"/>
</dbReference>
<dbReference type="InterPro" id="IPR045441">
    <property type="entry name" value="DUF6506"/>
</dbReference>
<evidence type="ECO:0000313" key="1">
    <source>
        <dbReference type="EMBL" id="MCQ4637554.1"/>
    </source>
</evidence>
<name>A0ABT1RQX1_9FIRM</name>